<sequence length="51" mass="5468">MSFLHLPALLSAEISGNNATIGYVISAVITVAALGWVVFIAVRRWLRSPKG</sequence>
<organism evidence="2 3">
    <name type="scientific">Cryobacterium roopkundense</name>
    <dbReference type="NCBI Taxonomy" id="1001240"/>
    <lineage>
        <taxon>Bacteria</taxon>
        <taxon>Bacillati</taxon>
        <taxon>Actinomycetota</taxon>
        <taxon>Actinomycetes</taxon>
        <taxon>Micrococcales</taxon>
        <taxon>Microbacteriaceae</taxon>
        <taxon>Cryobacterium</taxon>
    </lineage>
</organism>
<dbReference type="OrthoDB" id="9891785at2"/>
<comment type="caution">
    <text evidence="2">The sequence shown here is derived from an EMBL/GenBank/DDBJ whole genome shotgun (WGS) entry which is preliminary data.</text>
</comment>
<keyword evidence="1" id="KW-0472">Membrane</keyword>
<gene>
    <name evidence="2" type="ORF">BJ997_000158</name>
</gene>
<keyword evidence="1" id="KW-0812">Transmembrane</keyword>
<evidence type="ECO:0000256" key="1">
    <source>
        <dbReference type="SAM" id="Phobius"/>
    </source>
</evidence>
<dbReference type="AlphaFoldDB" id="A0A7W9E374"/>
<accession>A0A7W9E374</accession>
<evidence type="ECO:0000313" key="3">
    <source>
        <dbReference type="Proteomes" id="UP000561726"/>
    </source>
</evidence>
<evidence type="ECO:0000313" key="2">
    <source>
        <dbReference type="EMBL" id="MBB5639610.1"/>
    </source>
</evidence>
<protein>
    <submittedName>
        <fullName evidence="2">Uncharacterized protein</fullName>
    </submittedName>
</protein>
<keyword evidence="1" id="KW-1133">Transmembrane helix</keyword>
<feature type="transmembrane region" description="Helical" evidence="1">
    <location>
        <begin position="20"/>
        <end position="42"/>
    </location>
</feature>
<dbReference type="EMBL" id="JACHBQ010000001">
    <property type="protein sequence ID" value="MBB5639610.1"/>
    <property type="molecule type" value="Genomic_DNA"/>
</dbReference>
<dbReference type="Proteomes" id="UP000561726">
    <property type="component" value="Unassembled WGS sequence"/>
</dbReference>
<reference evidence="2 3" key="1">
    <citation type="submission" date="2020-08" db="EMBL/GenBank/DDBJ databases">
        <title>Sequencing the genomes of 1000 actinobacteria strains.</title>
        <authorList>
            <person name="Klenk H.-P."/>
        </authorList>
    </citation>
    <scope>NUCLEOTIDE SEQUENCE [LARGE SCALE GENOMIC DNA]</scope>
    <source>
        <strain evidence="2 3">DSM 21065</strain>
    </source>
</reference>
<proteinExistence type="predicted"/>
<name>A0A7W9E374_9MICO</name>
<dbReference type="RefSeq" id="WP_160175891.1">
    <property type="nucleotide sequence ID" value="NZ_JACHBQ010000001.1"/>
</dbReference>